<feature type="coiled-coil region" evidence="1">
    <location>
        <begin position="40"/>
        <end position="67"/>
    </location>
</feature>
<dbReference type="AlphaFoldDB" id="A0A8H8DDN9"/>
<organism evidence="2 3">
    <name type="scientific">Candida metapsilosis</name>
    <dbReference type="NCBI Taxonomy" id="273372"/>
    <lineage>
        <taxon>Eukaryota</taxon>
        <taxon>Fungi</taxon>
        <taxon>Dikarya</taxon>
        <taxon>Ascomycota</taxon>
        <taxon>Saccharomycotina</taxon>
        <taxon>Pichiomycetes</taxon>
        <taxon>Debaryomycetaceae</taxon>
        <taxon>Candida/Lodderomyces clade</taxon>
        <taxon>Candida</taxon>
    </lineage>
</organism>
<dbReference type="OrthoDB" id="4095887at2759"/>
<dbReference type="RefSeq" id="XP_067551280.1">
    <property type="nucleotide sequence ID" value="XM_067689984.1"/>
</dbReference>
<proteinExistence type="predicted"/>
<evidence type="ECO:0000313" key="3">
    <source>
        <dbReference type="Proteomes" id="UP000669133"/>
    </source>
</evidence>
<evidence type="ECO:0000313" key="2">
    <source>
        <dbReference type="EMBL" id="KAG5422164.1"/>
    </source>
</evidence>
<sequence>MSYSKTPMLRRPFRIRNYSIIPNVVHKDKINESVANSESEKKFAQALKRNERRVKEYENAIELAKQYKQHRLNMVDILQNEANVDAMFANDSKCEITTYKDMCDELGKDKLTYNDVEMRNTMMLVANMLMESVVIELKLRNVKTDHNVGKFIDEIKRSSEFTSLEQYRVNFHSYKSSQWLSTSQKDSHSPLDSEAITFTSSQYNDTEIIKSLEAAFDRYASSNGKLSHVQLASQIIRILLSTHNHIPTINLWTYLLDKLGNLNLLNYQQIIYLSLFQYKHKPTVLADPSPTTDSIFAPLMADHFAHLITKDPEMLLPLLKYQVLRNDDKMFLELLSFLTLDKIVSEMQIIKSPLLSKSKYKLPKYIPGLDLEERLLTISRKSMYQIMRMTIDLQLFEYLDLLFNKIVLHSRDRDSIELNYVEDVLVEGEVFDDELLSIMLDAAVKSNDMGRVVWLLQFVDEFIKDGKVLGEDLKSQLLSTLQFFNLEGKLKSYEEVLTMKENRPT</sequence>
<accession>A0A8H8DDN9</accession>
<keyword evidence="3" id="KW-1185">Reference proteome</keyword>
<gene>
    <name evidence="2" type="ORF">I9W82_001259</name>
</gene>
<evidence type="ECO:0000256" key="1">
    <source>
        <dbReference type="SAM" id="Coils"/>
    </source>
</evidence>
<comment type="caution">
    <text evidence="2">The sequence shown here is derived from an EMBL/GenBank/DDBJ whole genome shotgun (WGS) entry which is preliminary data.</text>
</comment>
<dbReference type="EMBL" id="JAEOAQ010000001">
    <property type="protein sequence ID" value="KAG5422164.1"/>
    <property type="molecule type" value="Genomic_DNA"/>
</dbReference>
<keyword evidence="1" id="KW-0175">Coiled coil</keyword>
<dbReference type="GeneID" id="93649888"/>
<name>A0A8H8DDN9_9ASCO</name>
<protein>
    <submittedName>
        <fullName evidence="2">Uncharacterized protein</fullName>
    </submittedName>
</protein>
<dbReference type="Proteomes" id="UP000669133">
    <property type="component" value="Unassembled WGS sequence"/>
</dbReference>
<reference evidence="2 3" key="1">
    <citation type="submission" date="2020-12" db="EMBL/GenBank/DDBJ databases">
        <title>Effect of drift, selection, and recombination on the evolution of hybrid genomes in Candida yeast pathogens.</title>
        <authorList>
            <person name="Mixao V."/>
            <person name="Ksiezopolska E."/>
            <person name="Saus E."/>
            <person name="Boekhout T."/>
            <person name="Gacser A."/>
            <person name="Gabaldon T."/>
        </authorList>
    </citation>
    <scope>NUCLEOTIDE SEQUENCE [LARGE SCALE GENOMIC DNA]</scope>
    <source>
        <strain evidence="2 3">BP57</strain>
    </source>
</reference>